<keyword evidence="1" id="KW-0175">Coiled coil</keyword>
<proteinExistence type="predicted"/>
<keyword evidence="2" id="KW-0812">Transmembrane</keyword>
<dbReference type="RefSeq" id="WP_229793321.1">
    <property type="nucleotide sequence ID" value="NZ_BMYG01000002.1"/>
</dbReference>
<feature type="transmembrane region" description="Helical" evidence="2">
    <location>
        <begin position="6"/>
        <end position="23"/>
    </location>
</feature>
<evidence type="ECO:0000313" key="4">
    <source>
        <dbReference type="Proteomes" id="UP000239007"/>
    </source>
</evidence>
<comment type="caution">
    <text evidence="3">The sequence shown here is derived from an EMBL/GenBank/DDBJ whole genome shotgun (WGS) entry which is preliminary data.</text>
</comment>
<reference evidence="3 4" key="1">
    <citation type="submission" date="2016-12" db="EMBL/GenBank/DDBJ databases">
        <title>Diversity of luminous bacteria.</title>
        <authorList>
            <person name="Yoshizawa S."/>
            <person name="Kogure K."/>
        </authorList>
    </citation>
    <scope>NUCLEOTIDE SEQUENCE [LARGE SCALE GENOMIC DNA]</scope>
    <source>
        <strain evidence="3 4">SA4-48</strain>
    </source>
</reference>
<gene>
    <name evidence="3" type="ORF">BTO11_07360</name>
</gene>
<organism evidence="3 4">
    <name type="scientific">Psychrosphaera saromensis</name>
    <dbReference type="NCBI Taxonomy" id="716813"/>
    <lineage>
        <taxon>Bacteria</taxon>
        <taxon>Pseudomonadati</taxon>
        <taxon>Pseudomonadota</taxon>
        <taxon>Gammaproteobacteria</taxon>
        <taxon>Alteromonadales</taxon>
        <taxon>Pseudoalteromonadaceae</taxon>
        <taxon>Psychrosphaera</taxon>
    </lineage>
</organism>
<evidence type="ECO:0000313" key="3">
    <source>
        <dbReference type="EMBL" id="PQJ53502.1"/>
    </source>
</evidence>
<dbReference type="EMBL" id="MSCH01000003">
    <property type="protein sequence ID" value="PQJ53502.1"/>
    <property type="molecule type" value="Genomic_DNA"/>
</dbReference>
<accession>A0A2S7UVG5</accession>
<feature type="coiled-coil region" evidence="1">
    <location>
        <begin position="34"/>
        <end position="68"/>
    </location>
</feature>
<sequence>MSGNIVFLIPIVAIVGGILLSAYKANLKAKSQSTDNAKNISEQLNKQITQLQQELAEVKERTAVLEKIVTSQDYDLKNEINSL</sequence>
<keyword evidence="2" id="KW-0472">Membrane</keyword>
<keyword evidence="2" id="KW-1133">Transmembrane helix</keyword>
<name>A0A2S7UVG5_9GAMM</name>
<dbReference type="Proteomes" id="UP000239007">
    <property type="component" value="Unassembled WGS sequence"/>
</dbReference>
<protein>
    <submittedName>
        <fullName evidence="3">Uncharacterized protein</fullName>
    </submittedName>
</protein>
<evidence type="ECO:0000256" key="1">
    <source>
        <dbReference type="SAM" id="Coils"/>
    </source>
</evidence>
<keyword evidence="4" id="KW-1185">Reference proteome</keyword>
<evidence type="ECO:0000256" key="2">
    <source>
        <dbReference type="SAM" id="Phobius"/>
    </source>
</evidence>
<dbReference type="AlphaFoldDB" id="A0A2S7UVG5"/>